<evidence type="ECO:0008006" key="4">
    <source>
        <dbReference type="Google" id="ProtNLM"/>
    </source>
</evidence>
<dbReference type="Proteomes" id="UP001189429">
    <property type="component" value="Unassembled WGS sequence"/>
</dbReference>
<protein>
    <recommendedName>
        <fullName evidence="4">VOC domain-containing protein</fullName>
    </recommendedName>
</protein>
<accession>A0ABN9SEN2</accession>
<dbReference type="EMBL" id="CAUYUJ010010913">
    <property type="protein sequence ID" value="CAK0830512.1"/>
    <property type="molecule type" value="Genomic_DNA"/>
</dbReference>
<evidence type="ECO:0000313" key="2">
    <source>
        <dbReference type="EMBL" id="CAK0830512.1"/>
    </source>
</evidence>
<comment type="caution">
    <text evidence="2">The sequence shown here is derived from an EMBL/GenBank/DDBJ whole genome shotgun (WGS) entry which is preliminary data.</text>
</comment>
<dbReference type="SUPFAM" id="SSF54593">
    <property type="entry name" value="Glyoxalase/Bleomycin resistance protein/Dihydroxybiphenyl dioxygenase"/>
    <property type="match status" value="1"/>
</dbReference>
<gene>
    <name evidence="2" type="ORF">PCOR1329_LOCUS29145</name>
</gene>
<feature type="region of interest" description="Disordered" evidence="1">
    <location>
        <begin position="129"/>
        <end position="151"/>
    </location>
</feature>
<name>A0ABN9SEN2_9DINO</name>
<evidence type="ECO:0000313" key="3">
    <source>
        <dbReference type="Proteomes" id="UP001189429"/>
    </source>
</evidence>
<organism evidence="2 3">
    <name type="scientific">Prorocentrum cordatum</name>
    <dbReference type="NCBI Taxonomy" id="2364126"/>
    <lineage>
        <taxon>Eukaryota</taxon>
        <taxon>Sar</taxon>
        <taxon>Alveolata</taxon>
        <taxon>Dinophyceae</taxon>
        <taxon>Prorocentrales</taxon>
        <taxon>Prorocentraceae</taxon>
        <taxon>Prorocentrum</taxon>
    </lineage>
</organism>
<proteinExistence type="predicted"/>
<sequence>MVEFYVGWMGRMGGCLSHVRIGSSLIDLQAYDSPLSHKLHAGGSGLPEGAPAPPMDPEAGTLDHFAISVGSYNPAALREYLTSKGFPPFAEGQRYGADGDGYSTYVRDPEGNIVELKHFPDDSWSAGYQGSPRTCPDETVSTSSSSRRHPCRCSTPTPGPHAGCICQAAEAHARLGGLGARAPARGHPRQPLPEIFALYSSPMGQDALNVHKEVRVIHDALDQSGSGVRLRVGAATLESLTSLLTLARSGTRRGLALHLSAHAHKDETRGVGLMLEDEFGVGHLYYRDQLEDPGEQGLAAEAFAVPA</sequence>
<keyword evidence="3" id="KW-1185">Reference proteome</keyword>
<dbReference type="Gene3D" id="3.10.180.10">
    <property type="entry name" value="2,3-Dihydroxybiphenyl 1,2-Dioxygenase, domain 1"/>
    <property type="match status" value="1"/>
</dbReference>
<reference evidence="2" key="1">
    <citation type="submission" date="2023-10" db="EMBL/GenBank/DDBJ databases">
        <authorList>
            <person name="Chen Y."/>
            <person name="Shah S."/>
            <person name="Dougan E. K."/>
            <person name="Thang M."/>
            <person name="Chan C."/>
        </authorList>
    </citation>
    <scope>NUCLEOTIDE SEQUENCE [LARGE SCALE GENOMIC DNA]</scope>
</reference>
<evidence type="ECO:0000256" key="1">
    <source>
        <dbReference type="SAM" id="MobiDB-lite"/>
    </source>
</evidence>
<dbReference type="InterPro" id="IPR029068">
    <property type="entry name" value="Glyas_Bleomycin-R_OHBP_Dase"/>
</dbReference>